<accession>A0ABQ6W0Y3</accession>
<organism evidence="1 2">
    <name type="scientific">Aspergillus pseudocaelatus</name>
    <dbReference type="NCBI Taxonomy" id="1825620"/>
    <lineage>
        <taxon>Eukaryota</taxon>
        <taxon>Fungi</taxon>
        <taxon>Dikarya</taxon>
        <taxon>Ascomycota</taxon>
        <taxon>Pezizomycotina</taxon>
        <taxon>Eurotiomycetes</taxon>
        <taxon>Eurotiomycetidae</taxon>
        <taxon>Eurotiales</taxon>
        <taxon>Aspergillaceae</taxon>
        <taxon>Aspergillus</taxon>
        <taxon>Aspergillus subgen. Circumdati</taxon>
    </lineage>
</organism>
<protein>
    <recommendedName>
        <fullName evidence="3">F-box domain-containing protein</fullName>
    </recommendedName>
</protein>
<evidence type="ECO:0000313" key="1">
    <source>
        <dbReference type="EMBL" id="KAE8410794.1"/>
    </source>
</evidence>
<name>A0ABQ6W0Y3_9EURO</name>
<dbReference type="Proteomes" id="UP000325395">
    <property type="component" value="Unassembled WGS sequence"/>
</dbReference>
<proteinExistence type="predicted"/>
<reference evidence="1 2" key="1">
    <citation type="submission" date="2019-04" db="EMBL/GenBank/DDBJ databases">
        <authorList>
            <consortium name="DOE Joint Genome Institute"/>
            <person name="Mondo S."/>
            <person name="Kjaerbolling I."/>
            <person name="Vesth T."/>
            <person name="Frisvad J.C."/>
            <person name="Nybo J.L."/>
            <person name="Theobald S."/>
            <person name="Kildgaard S."/>
            <person name="Isbrandt T."/>
            <person name="Kuo A."/>
            <person name="Sato A."/>
            <person name="Lyhne E.K."/>
            <person name="Kogle M.E."/>
            <person name="Wiebenga A."/>
            <person name="Kun R.S."/>
            <person name="Lubbers R.J."/>
            <person name="Makela M.R."/>
            <person name="Barry K."/>
            <person name="Chovatia M."/>
            <person name="Clum A."/>
            <person name="Daum C."/>
            <person name="Haridas S."/>
            <person name="He G."/>
            <person name="LaButti K."/>
            <person name="Lipzen A."/>
            <person name="Riley R."/>
            <person name="Salamov A."/>
            <person name="Simmons B.A."/>
            <person name="Magnuson J.K."/>
            <person name="Henrissat B."/>
            <person name="Mortensen U.H."/>
            <person name="Larsen T.O."/>
            <person name="Devries R.P."/>
            <person name="Grigoriev I.V."/>
            <person name="Machida M."/>
            <person name="Baker S.E."/>
            <person name="Andersen M.R."/>
            <person name="Cantor M.N."/>
            <person name="Hua S.X."/>
        </authorList>
    </citation>
    <scope>NUCLEOTIDE SEQUENCE [LARGE SCALE GENOMIC DNA]</scope>
    <source>
        <strain evidence="1 2">CBS 117616</strain>
    </source>
</reference>
<dbReference type="EMBL" id="ML735912">
    <property type="protein sequence ID" value="KAE8410794.1"/>
    <property type="molecule type" value="Genomic_DNA"/>
</dbReference>
<gene>
    <name evidence="1" type="ORF">BDV36DRAFT_306722</name>
</gene>
<sequence>MREALCSFRLTCKPIYDYTLPQFCHAYLETAKTELSLASIQRLDALSQNLRLCPHVHSLDISGMDDDILGSELKWERHASGLIVIPQESIQQWQNTLLRLVNCQSFRLHKHFTLNRPSPPNILTPSDTITILLSIVATIKRLFREPKFRHTMDTEDTVDFVTQLIQHTMRLQRLRIDADYGDHLTTLMSRLYPAQPTLRLRELTLETAHVGSSHALNVFLASFKQNLTNVSFAAIQLDSGEWASVLRTLSKKFPSLTEDSTYVLGQAGSQRVHFPAVLQNPIVDPVLGQIFSYTDRKLRQGQRTLAVAYSGRSVDHCKKLADFVTSYKATD</sequence>
<evidence type="ECO:0008006" key="3">
    <source>
        <dbReference type="Google" id="ProtNLM"/>
    </source>
</evidence>
<evidence type="ECO:0000313" key="2">
    <source>
        <dbReference type="Proteomes" id="UP000325395"/>
    </source>
</evidence>
<keyword evidence="2" id="KW-1185">Reference proteome</keyword>